<keyword evidence="4" id="KW-1185">Reference proteome</keyword>
<protein>
    <submittedName>
        <fullName evidence="3">SPW repeat-containing protein</fullName>
    </submittedName>
</protein>
<feature type="transmembrane region" description="Helical" evidence="1">
    <location>
        <begin position="12"/>
        <end position="33"/>
    </location>
</feature>
<proteinExistence type="predicted"/>
<organism evidence="3 4">
    <name type="scientific">Jannaschia pohangensis</name>
    <dbReference type="NCBI Taxonomy" id="390807"/>
    <lineage>
        <taxon>Bacteria</taxon>
        <taxon>Pseudomonadati</taxon>
        <taxon>Pseudomonadota</taxon>
        <taxon>Alphaproteobacteria</taxon>
        <taxon>Rhodobacterales</taxon>
        <taxon>Roseobacteraceae</taxon>
        <taxon>Jannaschia</taxon>
    </lineage>
</organism>
<dbReference type="STRING" id="390807.SAMN04488095_0522"/>
<evidence type="ECO:0000259" key="2">
    <source>
        <dbReference type="Pfam" id="PF11127"/>
    </source>
</evidence>
<feature type="domain" description="Inner membrane protein YgaP-like transmembrane" evidence="2">
    <location>
        <begin position="1"/>
        <end position="69"/>
    </location>
</feature>
<sequence>MTANLGTVDRALRAILGLLLVAAPFVSGFALFASTAATVVSVVVGIVLLATSAMRFCPLYRVLGIQTCKI</sequence>
<keyword evidence="1" id="KW-1133">Transmembrane helix</keyword>
<evidence type="ECO:0000256" key="1">
    <source>
        <dbReference type="SAM" id="Phobius"/>
    </source>
</evidence>
<keyword evidence="1" id="KW-0472">Membrane</keyword>
<dbReference type="AlphaFoldDB" id="A0A1I3HBC7"/>
<evidence type="ECO:0000313" key="3">
    <source>
        <dbReference type="EMBL" id="SFI32877.1"/>
    </source>
</evidence>
<gene>
    <name evidence="3" type="ORF">SAMN04488095_0522</name>
</gene>
<accession>A0A1I3HBC7</accession>
<dbReference type="EMBL" id="FORA01000001">
    <property type="protein sequence ID" value="SFI32877.1"/>
    <property type="molecule type" value="Genomic_DNA"/>
</dbReference>
<keyword evidence="1" id="KW-0812">Transmembrane</keyword>
<reference evidence="3 4" key="1">
    <citation type="submission" date="2016-10" db="EMBL/GenBank/DDBJ databases">
        <authorList>
            <person name="de Groot N.N."/>
        </authorList>
    </citation>
    <scope>NUCLEOTIDE SEQUENCE [LARGE SCALE GENOMIC DNA]</scope>
    <source>
        <strain evidence="3 4">DSM 19073</strain>
    </source>
</reference>
<evidence type="ECO:0000313" key="4">
    <source>
        <dbReference type="Proteomes" id="UP000199110"/>
    </source>
</evidence>
<dbReference type="InterPro" id="IPR021309">
    <property type="entry name" value="YgaP-like_TM"/>
</dbReference>
<dbReference type="RefSeq" id="WP_092776826.1">
    <property type="nucleotide sequence ID" value="NZ_FORA01000001.1"/>
</dbReference>
<feature type="transmembrane region" description="Helical" evidence="1">
    <location>
        <begin position="39"/>
        <end position="57"/>
    </location>
</feature>
<name>A0A1I3HBC7_9RHOB</name>
<dbReference type="Proteomes" id="UP000199110">
    <property type="component" value="Unassembled WGS sequence"/>
</dbReference>
<dbReference type="Pfam" id="PF11127">
    <property type="entry name" value="YgaP-like_TM"/>
    <property type="match status" value="1"/>
</dbReference>